<dbReference type="Proteomes" id="UP000198704">
    <property type="component" value="Unassembled WGS sequence"/>
</dbReference>
<organism evidence="2 3">
    <name type="scientific">Methylobacterium phyllostachyos</name>
    <dbReference type="NCBI Taxonomy" id="582672"/>
    <lineage>
        <taxon>Bacteria</taxon>
        <taxon>Pseudomonadati</taxon>
        <taxon>Pseudomonadota</taxon>
        <taxon>Alphaproteobacteria</taxon>
        <taxon>Hyphomicrobiales</taxon>
        <taxon>Methylobacteriaceae</taxon>
        <taxon>Methylobacterium</taxon>
    </lineage>
</organism>
<name>A0A1H0KJP5_9HYPH</name>
<feature type="region of interest" description="Disordered" evidence="1">
    <location>
        <begin position="120"/>
        <end position="164"/>
    </location>
</feature>
<dbReference type="EMBL" id="FNHS01000027">
    <property type="protein sequence ID" value="SDO56224.1"/>
    <property type="molecule type" value="Genomic_DNA"/>
</dbReference>
<sequence length="164" mass="18660">MPEPTIAEIEREVVHMAYVVERYGERYRPILDSLAGHLEAYRRRRPSPERGMPKRPRQPREPIALEPRCLTIADAAAYCGLTPGGFRQWVSIGRLPPSLPGTHRWDRRAIDFALDRLSGLPGPGAGDLDEDAMDRWLQEHGVQGAEARKPDPNRRGPTWRRVPK</sequence>
<protein>
    <recommendedName>
        <fullName evidence="4">Helix-turn-helix domain-containing protein</fullName>
    </recommendedName>
</protein>
<accession>A0A1H0KJP5</accession>
<reference evidence="3" key="1">
    <citation type="submission" date="2016-10" db="EMBL/GenBank/DDBJ databases">
        <authorList>
            <person name="Varghese N."/>
            <person name="Submissions S."/>
        </authorList>
    </citation>
    <scope>NUCLEOTIDE SEQUENCE [LARGE SCALE GENOMIC DNA]</scope>
    <source>
        <strain evidence="3">BL47</strain>
    </source>
</reference>
<keyword evidence="3" id="KW-1185">Reference proteome</keyword>
<evidence type="ECO:0000313" key="2">
    <source>
        <dbReference type="EMBL" id="SDO56224.1"/>
    </source>
</evidence>
<gene>
    <name evidence="2" type="ORF">SAMN05216360_12744</name>
</gene>
<dbReference type="STRING" id="582672.SAMN05216360_12744"/>
<evidence type="ECO:0000256" key="1">
    <source>
        <dbReference type="SAM" id="MobiDB-lite"/>
    </source>
</evidence>
<feature type="region of interest" description="Disordered" evidence="1">
    <location>
        <begin position="41"/>
        <end position="63"/>
    </location>
</feature>
<dbReference type="AlphaFoldDB" id="A0A1H0KJP5"/>
<proteinExistence type="predicted"/>
<evidence type="ECO:0008006" key="4">
    <source>
        <dbReference type="Google" id="ProtNLM"/>
    </source>
</evidence>
<evidence type="ECO:0000313" key="3">
    <source>
        <dbReference type="Proteomes" id="UP000198704"/>
    </source>
</evidence>